<dbReference type="SUPFAM" id="SSF53756">
    <property type="entry name" value="UDP-Glycosyltransferase/glycogen phosphorylase"/>
    <property type="match status" value="1"/>
</dbReference>
<evidence type="ECO:0000313" key="1">
    <source>
        <dbReference type="EMBL" id="TWT54662.1"/>
    </source>
</evidence>
<dbReference type="Pfam" id="PF13692">
    <property type="entry name" value="Glyco_trans_1_4"/>
    <property type="match status" value="1"/>
</dbReference>
<comment type="caution">
    <text evidence="1">The sequence shown here is derived from an EMBL/GenBank/DDBJ whole genome shotgun (WGS) entry which is preliminary data.</text>
</comment>
<reference evidence="1 2" key="1">
    <citation type="submission" date="2019-02" db="EMBL/GenBank/DDBJ databases">
        <title>Deep-cultivation of Planctomycetes and their phenomic and genomic characterization uncovers novel biology.</title>
        <authorList>
            <person name="Wiegand S."/>
            <person name="Jogler M."/>
            <person name="Boedeker C."/>
            <person name="Pinto D."/>
            <person name="Vollmers J."/>
            <person name="Rivas-Marin E."/>
            <person name="Kohn T."/>
            <person name="Peeters S.H."/>
            <person name="Heuer A."/>
            <person name="Rast P."/>
            <person name="Oberbeckmann S."/>
            <person name="Bunk B."/>
            <person name="Jeske O."/>
            <person name="Meyerdierks A."/>
            <person name="Storesund J.E."/>
            <person name="Kallscheuer N."/>
            <person name="Luecker S."/>
            <person name="Lage O.M."/>
            <person name="Pohl T."/>
            <person name="Merkel B.J."/>
            <person name="Hornburger P."/>
            <person name="Mueller R.-W."/>
            <person name="Bruemmer F."/>
            <person name="Labrenz M."/>
            <person name="Spormann A.M."/>
            <person name="Op Den Camp H."/>
            <person name="Overmann J."/>
            <person name="Amann R."/>
            <person name="Jetten M.S.M."/>
            <person name="Mascher T."/>
            <person name="Medema M.H."/>
            <person name="Devos D.P."/>
            <person name="Kaster A.-K."/>
            <person name="Ovreas L."/>
            <person name="Rohde M."/>
            <person name="Galperin M.Y."/>
            <person name="Jogler C."/>
        </authorList>
    </citation>
    <scope>NUCLEOTIDE SEQUENCE [LARGE SCALE GENOMIC DNA]</scope>
    <source>
        <strain evidence="1 2">Pla22</strain>
    </source>
</reference>
<gene>
    <name evidence="1" type="primary">tuaH_2</name>
    <name evidence="1" type="ORF">Pla22_23120</name>
</gene>
<accession>A0A5C5WXR3</accession>
<organism evidence="1 2">
    <name type="scientific">Rubripirellula amarantea</name>
    <dbReference type="NCBI Taxonomy" id="2527999"/>
    <lineage>
        <taxon>Bacteria</taxon>
        <taxon>Pseudomonadati</taxon>
        <taxon>Planctomycetota</taxon>
        <taxon>Planctomycetia</taxon>
        <taxon>Pirellulales</taxon>
        <taxon>Pirellulaceae</taxon>
        <taxon>Rubripirellula</taxon>
    </lineage>
</organism>
<dbReference type="Gene3D" id="3.40.50.2000">
    <property type="entry name" value="Glycogen Phosphorylase B"/>
    <property type="match status" value="1"/>
</dbReference>
<sequence length="408" mass="45151">MKDSGQSHNANDNKSDRLLVFSDDWGRHPSSCQHLVRRLLPEVPTTWVNTIGMRPPRLDWLTLQRGAGKIAGWLKRPPTDESAQGATDLPAGLSVIDAKMWPWMTRGHDRWLNQQLLTRQLFAAAQDAVVITTIPIVADLVGHLPAKRWVYYCVDDFSVWPGLDSQMLGQMENALLPKMDVIVAASDTLAAGIASRGHHAEVLTHGVDLDFWNQPLQNSENDPLVDHPQVAADAAPFVLFWGVVDRRLNADWVLALADSMSAGTIVLAGPQQDPDPRLHHHQRISLTGAVPFESLPALAKRAAILIMPYADLPVTRAMQPLKLKEYLATGLPVVASSLPAVREWSDCLEMVDDESAFIASVKSVLDAGGDVDDRYTQRRQDRLSLESWEKKSELFFRSAVKDGDHAIA</sequence>
<evidence type="ECO:0000313" key="2">
    <source>
        <dbReference type="Proteomes" id="UP000316598"/>
    </source>
</evidence>
<keyword evidence="2" id="KW-1185">Reference proteome</keyword>
<dbReference type="Proteomes" id="UP000316598">
    <property type="component" value="Unassembled WGS sequence"/>
</dbReference>
<proteinExistence type="predicted"/>
<dbReference type="AlphaFoldDB" id="A0A5C5WXR3"/>
<protein>
    <submittedName>
        <fullName evidence="1">Putative teichuronic acid biosynthesis glycosyltransferase TuaH</fullName>
        <ecNumber evidence="1">2.4.-.-</ecNumber>
    </submittedName>
</protein>
<dbReference type="Gene3D" id="3.40.50.11010">
    <property type="match status" value="1"/>
</dbReference>
<dbReference type="GO" id="GO:0016757">
    <property type="term" value="F:glycosyltransferase activity"/>
    <property type="evidence" value="ECO:0007669"/>
    <property type="project" value="UniProtKB-KW"/>
</dbReference>
<dbReference type="EC" id="2.4.-.-" evidence="1"/>
<name>A0A5C5WXR3_9BACT</name>
<keyword evidence="1" id="KW-0328">Glycosyltransferase</keyword>
<dbReference type="RefSeq" id="WP_242632046.1">
    <property type="nucleotide sequence ID" value="NZ_SJPI01000001.1"/>
</dbReference>
<keyword evidence="1" id="KW-0808">Transferase</keyword>
<dbReference type="EMBL" id="SJPI01000001">
    <property type="protein sequence ID" value="TWT54662.1"/>
    <property type="molecule type" value="Genomic_DNA"/>
</dbReference>